<evidence type="ECO:0000256" key="4">
    <source>
        <dbReference type="ARBA" id="ARBA00022723"/>
    </source>
</evidence>
<dbReference type="InterPro" id="IPR013738">
    <property type="entry name" value="Beta_galactosidase_Trimer"/>
</dbReference>
<evidence type="ECO:0000259" key="9">
    <source>
        <dbReference type="Pfam" id="PF08532"/>
    </source>
</evidence>
<dbReference type="PANTHER" id="PTHR36447">
    <property type="entry name" value="BETA-GALACTOSIDASE GANA"/>
    <property type="match status" value="1"/>
</dbReference>
<dbReference type="GO" id="GO:0046872">
    <property type="term" value="F:metal ion binding"/>
    <property type="evidence" value="ECO:0007669"/>
    <property type="project" value="UniProtKB-KW"/>
</dbReference>
<evidence type="ECO:0000256" key="5">
    <source>
        <dbReference type="ARBA" id="ARBA00022801"/>
    </source>
</evidence>
<feature type="domain" description="Glycoside hydrolase family 42 N-terminal" evidence="8">
    <location>
        <begin position="2"/>
        <end position="155"/>
    </location>
</feature>
<evidence type="ECO:0000256" key="3">
    <source>
        <dbReference type="ARBA" id="ARBA00012756"/>
    </source>
</evidence>
<gene>
    <name evidence="10" type="ORF">H9815_00105</name>
</gene>
<evidence type="ECO:0000259" key="8">
    <source>
        <dbReference type="Pfam" id="PF02449"/>
    </source>
</evidence>
<evidence type="ECO:0000313" key="11">
    <source>
        <dbReference type="Proteomes" id="UP000824037"/>
    </source>
</evidence>
<comment type="catalytic activity">
    <reaction evidence="1">
        <text>Hydrolysis of terminal non-reducing beta-D-galactose residues in beta-D-galactosides.</text>
        <dbReference type="EC" id="3.2.1.23"/>
    </reaction>
</comment>
<dbReference type="Proteomes" id="UP000824037">
    <property type="component" value="Unassembled WGS sequence"/>
</dbReference>
<keyword evidence="4" id="KW-0479">Metal-binding</keyword>
<name>A0A9D2EAC8_9MICO</name>
<evidence type="ECO:0000256" key="7">
    <source>
        <dbReference type="ARBA" id="ARBA00023295"/>
    </source>
</evidence>
<keyword evidence="6" id="KW-0862">Zinc</keyword>
<dbReference type="SUPFAM" id="SSF51445">
    <property type="entry name" value="(Trans)glycosidases"/>
    <property type="match status" value="1"/>
</dbReference>
<dbReference type="InterPro" id="IPR029062">
    <property type="entry name" value="Class_I_gatase-like"/>
</dbReference>
<accession>A0A9D2EAC8</accession>
<feature type="domain" description="Beta-galactosidase trimerisation" evidence="9">
    <location>
        <begin position="167"/>
        <end position="382"/>
    </location>
</feature>
<dbReference type="EMBL" id="DXBY01000003">
    <property type="protein sequence ID" value="HIZ34153.1"/>
    <property type="molecule type" value="Genomic_DNA"/>
</dbReference>
<dbReference type="AlphaFoldDB" id="A0A9D2EAC8"/>
<dbReference type="SUPFAM" id="SSF52317">
    <property type="entry name" value="Class I glutamine amidotransferase-like"/>
    <property type="match status" value="1"/>
</dbReference>
<dbReference type="CDD" id="cd03143">
    <property type="entry name" value="A4_beta-galactosidase_middle_domain"/>
    <property type="match status" value="1"/>
</dbReference>
<dbReference type="GO" id="GO:0005975">
    <property type="term" value="P:carbohydrate metabolic process"/>
    <property type="evidence" value="ECO:0007669"/>
    <property type="project" value="InterPro"/>
</dbReference>
<dbReference type="Pfam" id="PF08532">
    <property type="entry name" value="Glyco_hydro_42M"/>
    <property type="match status" value="1"/>
</dbReference>
<evidence type="ECO:0000256" key="2">
    <source>
        <dbReference type="ARBA" id="ARBA00005940"/>
    </source>
</evidence>
<dbReference type="GO" id="GO:0009341">
    <property type="term" value="C:beta-galactosidase complex"/>
    <property type="evidence" value="ECO:0007669"/>
    <property type="project" value="InterPro"/>
</dbReference>
<dbReference type="GO" id="GO:0004565">
    <property type="term" value="F:beta-galactosidase activity"/>
    <property type="evidence" value="ECO:0007669"/>
    <property type="project" value="UniProtKB-EC"/>
</dbReference>
<feature type="non-terminal residue" evidence="10">
    <location>
        <position position="1"/>
    </location>
</feature>
<sequence length="450" mass="48800">PEQWLTTCIAYDRVAADDLQIAAELDIASGNAYYRMQDGLAHPAPTRPQSWMSDGTWSVFLQADRMFGSKQAPFLVTETNAGAINFANVSEPGWDGQWRQAAWAQIGRGARLIEYWHWHTNHYGTETHWVGVLPHDQVPGRVYRNIAELGEEIQQVGARVAATTPDADIAFVFSTPSKYALAFESVFPDESPGLHSRSYQRIVEAFYKGAFDAGLQTHVLHDRALPTGAELAERYPVLVVPGLYSAPDGVLATLREYVSSGGHLVLGPRTGYADEWAVVRRDRQPGLLADLAGAGYQEFSTLREPVPLIAPDGAVLGAAHGWTDLLQPDGAEPLARFDHPELGAFAAATSTTRGPGRVTVVGCVPDDSAAVAFLEAVAELSDLRPFRSGAPSVTHCSATGAGERVHFYFNFSGEQVSLPWPAGQVMADGGREPELVLRGWDVALLWEPLG</sequence>
<reference evidence="10" key="1">
    <citation type="journal article" date="2021" name="PeerJ">
        <title>Extensive microbial diversity within the chicken gut microbiome revealed by metagenomics and culture.</title>
        <authorList>
            <person name="Gilroy R."/>
            <person name="Ravi A."/>
            <person name="Getino M."/>
            <person name="Pursley I."/>
            <person name="Horton D.L."/>
            <person name="Alikhan N.F."/>
            <person name="Baker D."/>
            <person name="Gharbi K."/>
            <person name="Hall N."/>
            <person name="Watson M."/>
            <person name="Adriaenssens E.M."/>
            <person name="Foster-Nyarko E."/>
            <person name="Jarju S."/>
            <person name="Secka A."/>
            <person name="Antonio M."/>
            <person name="Oren A."/>
            <person name="Chaudhuri R.R."/>
            <person name="La Ragione R."/>
            <person name="Hildebrand F."/>
            <person name="Pallen M.J."/>
        </authorList>
    </citation>
    <scope>NUCLEOTIDE SEQUENCE</scope>
    <source>
        <strain evidence="10">ChiGjej4B4-7305</strain>
    </source>
</reference>
<dbReference type="Pfam" id="PF02449">
    <property type="entry name" value="Glyco_hydro_42"/>
    <property type="match status" value="1"/>
</dbReference>
<dbReference type="EC" id="3.2.1.23" evidence="3"/>
<dbReference type="Gene3D" id="3.40.50.880">
    <property type="match status" value="1"/>
</dbReference>
<evidence type="ECO:0000256" key="6">
    <source>
        <dbReference type="ARBA" id="ARBA00022833"/>
    </source>
</evidence>
<keyword evidence="5" id="KW-0378">Hydrolase</keyword>
<comment type="similarity">
    <text evidence="2">Belongs to the glycosyl hydrolase 42 family.</text>
</comment>
<dbReference type="PANTHER" id="PTHR36447:SF2">
    <property type="entry name" value="BETA-GALACTOSIDASE YESZ"/>
    <property type="match status" value="1"/>
</dbReference>
<comment type="caution">
    <text evidence="10">The sequence shown here is derived from an EMBL/GenBank/DDBJ whole genome shotgun (WGS) entry which is preliminary data.</text>
</comment>
<dbReference type="Gene3D" id="3.20.20.80">
    <property type="entry name" value="Glycosidases"/>
    <property type="match status" value="1"/>
</dbReference>
<evidence type="ECO:0000256" key="1">
    <source>
        <dbReference type="ARBA" id="ARBA00001412"/>
    </source>
</evidence>
<dbReference type="InterPro" id="IPR013529">
    <property type="entry name" value="Glyco_hydro_42_N"/>
</dbReference>
<organism evidence="10 11">
    <name type="scientific">Candidatus Ruania gallistercoris</name>
    <dbReference type="NCBI Taxonomy" id="2838746"/>
    <lineage>
        <taxon>Bacteria</taxon>
        <taxon>Bacillati</taxon>
        <taxon>Actinomycetota</taxon>
        <taxon>Actinomycetes</taxon>
        <taxon>Micrococcales</taxon>
        <taxon>Ruaniaceae</taxon>
        <taxon>Ruania</taxon>
    </lineage>
</organism>
<evidence type="ECO:0000313" key="10">
    <source>
        <dbReference type="EMBL" id="HIZ34153.1"/>
    </source>
</evidence>
<reference evidence="10" key="2">
    <citation type="submission" date="2021-04" db="EMBL/GenBank/DDBJ databases">
        <authorList>
            <person name="Gilroy R."/>
        </authorList>
    </citation>
    <scope>NUCLEOTIDE SEQUENCE</scope>
    <source>
        <strain evidence="10">ChiGjej4B4-7305</strain>
    </source>
</reference>
<dbReference type="InterPro" id="IPR003476">
    <property type="entry name" value="Glyco_hydro_42"/>
</dbReference>
<keyword evidence="7" id="KW-0326">Glycosidase</keyword>
<protein>
    <recommendedName>
        <fullName evidence="3">beta-galactosidase</fullName>
        <ecNumber evidence="3">3.2.1.23</ecNumber>
    </recommendedName>
</protein>
<proteinExistence type="inferred from homology"/>
<dbReference type="InterPro" id="IPR017853">
    <property type="entry name" value="GH"/>
</dbReference>